<dbReference type="InterPro" id="IPR007835">
    <property type="entry name" value="MOFRL"/>
</dbReference>
<evidence type="ECO:0000256" key="1">
    <source>
        <dbReference type="ARBA" id="ARBA00022679"/>
    </source>
</evidence>
<dbReference type="Gene3D" id="3.40.1480.10">
    <property type="entry name" value="MOFRL domain"/>
    <property type="match status" value="1"/>
</dbReference>
<feature type="domain" description="MOFRL-associated" evidence="6">
    <location>
        <begin position="15"/>
        <end position="250"/>
    </location>
</feature>
<dbReference type="InterPro" id="IPR037035">
    <property type="entry name" value="GK-like_C_sf"/>
</dbReference>
<gene>
    <name evidence="7" type="ORF">C9J12_20725</name>
</gene>
<reference evidence="7 8" key="1">
    <citation type="submission" date="2018-01" db="EMBL/GenBank/DDBJ databases">
        <title>Whole genome sequencing of Histamine producing bacteria.</title>
        <authorList>
            <person name="Butler K."/>
        </authorList>
    </citation>
    <scope>NUCLEOTIDE SEQUENCE [LARGE SCALE GENOMIC DNA]</scope>
    <source>
        <strain evidence="7 8">JCM 12947</strain>
    </source>
</reference>
<dbReference type="PANTHER" id="PTHR12227:SF0">
    <property type="entry name" value="GLYCERATE KINASE"/>
    <property type="match status" value="1"/>
</dbReference>
<feature type="domain" description="MOFRL" evidence="5">
    <location>
        <begin position="330"/>
        <end position="435"/>
    </location>
</feature>
<evidence type="ECO:0000256" key="2">
    <source>
        <dbReference type="ARBA" id="ARBA00022741"/>
    </source>
</evidence>
<organism evidence="7 8">
    <name type="scientific">Photobacterium frigidiphilum</name>
    <dbReference type="NCBI Taxonomy" id="264736"/>
    <lineage>
        <taxon>Bacteria</taxon>
        <taxon>Pseudomonadati</taxon>
        <taxon>Pseudomonadota</taxon>
        <taxon>Gammaproteobacteria</taxon>
        <taxon>Vibrionales</taxon>
        <taxon>Vibrionaceae</taxon>
        <taxon>Photobacterium</taxon>
    </lineage>
</organism>
<protein>
    <submittedName>
        <fullName evidence="7">Glycerate kinase</fullName>
    </submittedName>
</protein>
<name>A0A2T3JAK1_9GAMM</name>
<dbReference type="Gene3D" id="3.40.50.10180">
    <property type="entry name" value="Glycerate kinase, MOFRL-like N-terminal domain"/>
    <property type="match status" value="1"/>
</dbReference>
<dbReference type="OrthoDB" id="9766552at2"/>
<evidence type="ECO:0000313" key="7">
    <source>
        <dbReference type="EMBL" id="PSU45867.1"/>
    </source>
</evidence>
<dbReference type="GO" id="GO:0005737">
    <property type="term" value="C:cytoplasm"/>
    <property type="evidence" value="ECO:0007669"/>
    <property type="project" value="TreeGrafter"/>
</dbReference>
<dbReference type="InterPro" id="IPR038614">
    <property type="entry name" value="GK_N_sf"/>
</dbReference>
<dbReference type="InterPro" id="IPR039760">
    <property type="entry name" value="MOFRL_protein"/>
</dbReference>
<keyword evidence="3 7" id="KW-0418">Kinase</keyword>
<dbReference type="PANTHER" id="PTHR12227">
    <property type="entry name" value="GLYCERATE KINASE"/>
    <property type="match status" value="1"/>
</dbReference>
<keyword evidence="1" id="KW-0808">Transferase</keyword>
<dbReference type="EMBL" id="PYMJ01000026">
    <property type="protein sequence ID" value="PSU45867.1"/>
    <property type="molecule type" value="Genomic_DNA"/>
</dbReference>
<evidence type="ECO:0000256" key="4">
    <source>
        <dbReference type="ARBA" id="ARBA00022840"/>
    </source>
</evidence>
<dbReference type="RefSeq" id="WP_107244432.1">
    <property type="nucleotide sequence ID" value="NZ_PYMJ01000026.1"/>
</dbReference>
<dbReference type="Pfam" id="PF13660">
    <property type="entry name" value="DUF4147"/>
    <property type="match status" value="1"/>
</dbReference>
<keyword evidence="2" id="KW-0547">Nucleotide-binding</keyword>
<evidence type="ECO:0000259" key="5">
    <source>
        <dbReference type="Pfam" id="PF05161"/>
    </source>
</evidence>
<accession>A0A2T3JAK1</accession>
<comment type="caution">
    <text evidence="7">The sequence shown here is derived from an EMBL/GenBank/DDBJ whole genome shotgun (WGS) entry which is preliminary data.</text>
</comment>
<dbReference type="GO" id="GO:0005524">
    <property type="term" value="F:ATP binding"/>
    <property type="evidence" value="ECO:0007669"/>
    <property type="project" value="UniProtKB-KW"/>
</dbReference>
<proteinExistence type="predicted"/>
<dbReference type="AlphaFoldDB" id="A0A2T3JAK1"/>
<keyword evidence="8" id="KW-1185">Reference proteome</keyword>
<dbReference type="InterPro" id="IPR025286">
    <property type="entry name" value="MOFRL_assoc_dom"/>
</dbReference>
<evidence type="ECO:0000259" key="6">
    <source>
        <dbReference type="Pfam" id="PF13660"/>
    </source>
</evidence>
<dbReference type="Pfam" id="PF05161">
    <property type="entry name" value="MOFRL"/>
    <property type="match status" value="1"/>
</dbReference>
<evidence type="ECO:0000313" key="8">
    <source>
        <dbReference type="Proteomes" id="UP000240987"/>
    </source>
</evidence>
<dbReference type="FunFam" id="3.40.1480.10:FF:000002">
    <property type="entry name" value="Glycerate kinase"/>
    <property type="match status" value="1"/>
</dbReference>
<dbReference type="GO" id="GO:0008887">
    <property type="term" value="F:glycerate kinase activity"/>
    <property type="evidence" value="ECO:0007669"/>
    <property type="project" value="InterPro"/>
</dbReference>
<evidence type="ECO:0000256" key="3">
    <source>
        <dbReference type="ARBA" id="ARBA00022777"/>
    </source>
</evidence>
<dbReference type="Proteomes" id="UP000240987">
    <property type="component" value="Unassembled WGS sequence"/>
</dbReference>
<keyword evidence="4" id="KW-0067">ATP-binding</keyword>
<dbReference type="FunFam" id="3.40.50.10180:FF:000001">
    <property type="entry name" value="Glycerate kinase"/>
    <property type="match status" value="1"/>
</dbReference>
<sequence length="446" mass="46911">MSYINNNNINSNAFLLSLFECAIDKALPYGHIAKYLPDDKTGKAIVIGAGKAAASMAAELEAVWQGELEGVVVTRYGHTVAANNPHTASDSSKRASTSSKIDIIEAAHPVPDAVGQAVGERILSLVSDLSEDDVVICLMSGGGSALMSLPAEGLTLSDKQTINKALLKSGAAIDEMNCVRKHLSAIKGGRLAQAVHPAKLISLAISDVPGDDTSVIASGPTVADSTTRFDALAILERYDIEIPAAVFQWLNNPKSETVKPNDPCLANSDIHIIATPQSALEAAANKAVLQGIPAYILSDCIEGEARDVAKVHAAIAKQIAEKGQPFEAPCVLLSGGETTVTVKGMGRGGRNSEFLLSLYNELQGHPQIHALAGDTDGIDGVEDNAGAFITPDSFTRGQQLGLNAQHYLDNNDGYHFFSALESLVITGPTLTNVNDFRALLILPAKE</sequence>
<dbReference type="SUPFAM" id="SSF82544">
    <property type="entry name" value="GckA/TtuD-like"/>
    <property type="match status" value="1"/>
</dbReference>